<dbReference type="EMBL" id="JAENGY010000423">
    <property type="protein sequence ID" value="KAG6963304.1"/>
    <property type="molecule type" value="Genomic_DNA"/>
</dbReference>
<organism evidence="1 2">
    <name type="scientific">Phytophthora aleatoria</name>
    <dbReference type="NCBI Taxonomy" id="2496075"/>
    <lineage>
        <taxon>Eukaryota</taxon>
        <taxon>Sar</taxon>
        <taxon>Stramenopiles</taxon>
        <taxon>Oomycota</taxon>
        <taxon>Peronosporomycetes</taxon>
        <taxon>Peronosporales</taxon>
        <taxon>Peronosporaceae</taxon>
        <taxon>Phytophthora</taxon>
    </lineage>
</organism>
<reference evidence="1" key="1">
    <citation type="submission" date="2021-01" db="EMBL/GenBank/DDBJ databases">
        <title>Phytophthora aleatoria, a newly-described species from Pinus radiata is distinct from Phytophthora cactorum isolates based on comparative genomics.</title>
        <authorList>
            <person name="Mcdougal R."/>
            <person name="Panda P."/>
            <person name="Williams N."/>
            <person name="Studholme D.J."/>
        </authorList>
    </citation>
    <scope>NUCLEOTIDE SEQUENCE</scope>
    <source>
        <strain evidence="1">NZFS 4037</strain>
    </source>
</reference>
<dbReference type="AlphaFoldDB" id="A0A8J5M4T4"/>
<keyword evidence="2" id="KW-1185">Reference proteome</keyword>
<sequence>MAPYLDLIVGIQPGTTFCGVYDSIDGYSVEVPSLIPSALIVRIRRGRSVVPMQGCSYSDLFLLFPEPRPFSQCKIKLAPSTTGFPRSLTDHIEQFRIVWLVSYTVNKAEKETLDNMIITERRSKNQLANKREQPYKLVSKRTLSLSDDIARWGRPSDEALEEDKRLHRLSDYTIYEGGMILSDEL</sequence>
<accession>A0A8J5M4T4</accession>
<name>A0A8J5M4T4_9STRA</name>
<protein>
    <submittedName>
        <fullName evidence="1">Uncharacterized protein</fullName>
    </submittedName>
</protein>
<proteinExistence type="predicted"/>
<comment type="caution">
    <text evidence="1">The sequence shown here is derived from an EMBL/GenBank/DDBJ whole genome shotgun (WGS) entry which is preliminary data.</text>
</comment>
<gene>
    <name evidence="1" type="ORF">JG688_00008212</name>
</gene>
<evidence type="ECO:0000313" key="2">
    <source>
        <dbReference type="Proteomes" id="UP000709295"/>
    </source>
</evidence>
<dbReference type="Proteomes" id="UP000709295">
    <property type="component" value="Unassembled WGS sequence"/>
</dbReference>
<evidence type="ECO:0000313" key="1">
    <source>
        <dbReference type="EMBL" id="KAG6963304.1"/>
    </source>
</evidence>